<feature type="chain" id="PRO_5045331984" evidence="1">
    <location>
        <begin position="21"/>
        <end position="314"/>
    </location>
</feature>
<dbReference type="RefSeq" id="WP_308949153.1">
    <property type="nucleotide sequence ID" value="NZ_JARXHW010000009.1"/>
</dbReference>
<sequence>MKTTTAITAAALLTTTSVFAFPLALPPESSSKLDLIGNPTNGYGITGYRNAQVGHANTGHQVSNVIQNAPPPLDAGDPNTYLRADYYITSLDRSPLTNPDGPKLGAAQATTPSFMINLSSYMANNSLNYSDITLSFGQVGADIQDSWNLGDDTINEDWTGDLSSTIENRQYTANPGEVEAVLSYAGTEIISFGYSNIYEIIDYGPTINTNDDSISAYSDAAAATLASGLGGHALNVGQSIIDDINAGGGLVQLYFDTVQVASYITDTEIDGTTAYLHANYSFSGSLMVVPEPSAYGLLLGGLTLLATLARRSRK</sequence>
<feature type="domain" description="Ice-binding protein C-terminal" evidence="2">
    <location>
        <begin position="289"/>
        <end position="314"/>
    </location>
</feature>
<feature type="signal peptide" evidence="1">
    <location>
        <begin position="1"/>
        <end position="20"/>
    </location>
</feature>
<dbReference type="InterPro" id="IPR013424">
    <property type="entry name" value="Ice-binding_C"/>
</dbReference>
<dbReference type="NCBIfam" id="TIGR02595">
    <property type="entry name" value="PEP_CTERM"/>
    <property type="match status" value="1"/>
</dbReference>
<comment type="caution">
    <text evidence="3">The sequence shown here is derived from an EMBL/GenBank/DDBJ whole genome shotgun (WGS) entry which is preliminary data.</text>
</comment>
<keyword evidence="4" id="KW-1185">Reference proteome</keyword>
<dbReference type="Proteomes" id="UP001225316">
    <property type="component" value="Unassembled WGS sequence"/>
</dbReference>
<evidence type="ECO:0000259" key="2">
    <source>
        <dbReference type="Pfam" id="PF07589"/>
    </source>
</evidence>
<evidence type="ECO:0000313" key="3">
    <source>
        <dbReference type="EMBL" id="MDQ8207015.1"/>
    </source>
</evidence>
<keyword evidence="1" id="KW-0732">Signal</keyword>
<organism evidence="3 4">
    <name type="scientific">Thalassobacterium maritimum</name>
    <dbReference type="NCBI Taxonomy" id="3041265"/>
    <lineage>
        <taxon>Bacteria</taxon>
        <taxon>Pseudomonadati</taxon>
        <taxon>Verrucomicrobiota</taxon>
        <taxon>Opitutia</taxon>
        <taxon>Puniceicoccales</taxon>
        <taxon>Coraliomargaritaceae</taxon>
        <taxon>Thalassobacterium</taxon>
    </lineage>
</organism>
<proteinExistence type="predicted"/>
<protein>
    <submittedName>
        <fullName evidence="3">PEP-CTERM sorting domain-containing protein</fullName>
    </submittedName>
</protein>
<accession>A0ABU1AS95</accession>
<dbReference type="Pfam" id="PF07589">
    <property type="entry name" value="PEP-CTERM"/>
    <property type="match status" value="1"/>
</dbReference>
<evidence type="ECO:0000256" key="1">
    <source>
        <dbReference type="SAM" id="SignalP"/>
    </source>
</evidence>
<dbReference type="EMBL" id="JARXHW010000009">
    <property type="protein sequence ID" value="MDQ8207015.1"/>
    <property type="molecule type" value="Genomic_DNA"/>
</dbReference>
<reference evidence="3 4" key="1">
    <citation type="submission" date="2023-04" db="EMBL/GenBank/DDBJ databases">
        <title>A novel bacteria isolated from coastal sediment.</title>
        <authorList>
            <person name="Liu X.-J."/>
            <person name="Du Z.-J."/>
        </authorList>
    </citation>
    <scope>NUCLEOTIDE SEQUENCE [LARGE SCALE GENOMIC DNA]</scope>
    <source>
        <strain evidence="3 4">SDUM461003</strain>
    </source>
</reference>
<gene>
    <name evidence="3" type="ORF">QEH52_05820</name>
</gene>
<evidence type="ECO:0000313" key="4">
    <source>
        <dbReference type="Proteomes" id="UP001225316"/>
    </source>
</evidence>
<name>A0ABU1AS95_9BACT</name>